<name>A0ABX7YXV8_9GAMM</name>
<gene>
    <name evidence="3" type="ORF">KDN34_06870</name>
</gene>
<feature type="transmembrane region" description="Helical" evidence="1">
    <location>
        <begin position="122"/>
        <end position="155"/>
    </location>
</feature>
<dbReference type="InterPro" id="IPR025513">
    <property type="entry name" value="DUF4401"/>
</dbReference>
<feature type="transmembrane region" description="Helical" evidence="1">
    <location>
        <begin position="291"/>
        <end position="309"/>
    </location>
</feature>
<organism evidence="3 4">
    <name type="scientific">Shewanella yunxiaonensis</name>
    <dbReference type="NCBI Taxonomy" id="2829809"/>
    <lineage>
        <taxon>Bacteria</taxon>
        <taxon>Pseudomonadati</taxon>
        <taxon>Pseudomonadota</taxon>
        <taxon>Gammaproteobacteria</taxon>
        <taxon>Alteromonadales</taxon>
        <taxon>Shewanellaceae</taxon>
        <taxon>Shewanella</taxon>
    </lineage>
</organism>
<dbReference type="EMBL" id="CP073587">
    <property type="protein sequence ID" value="QUN07145.1"/>
    <property type="molecule type" value="Genomic_DNA"/>
</dbReference>
<sequence>MSAQILWQQLAEQRLVQGLMPDNAPVPWYLVVLQALAAWIAGGFMLGFLGSLVLFLPLPEIDGFIISALICYGMAAFIVFQQKSHASGLFVSQLGFCFATASLSGLAIGLSERLHLSSADVYLLLLFLGLLHWLTLPLFSIRFCSALVMLAAMSLWLLEQGLGVAISPLLMLSSFWLWFREPHFGRGRDLLRPLAFACAMLLPWIQEPVLKSASSLFHQHQWSLLSFWPVMLDLLILVASLYFFCHWRPATYKQRLITLILLILFVGWLIWIRGLIAAFSIIVLGFATAEWLLIVVGVVSMLGFGSWFYYSLEYTLFTKSWLLLGLGLTLLLTLWFVKHQTQSSHDAGEATHE</sequence>
<dbReference type="Pfam" id="PF14351">
    <property type="entry name" value="DUF4401"/>
    <property type="match status" value="1"/>
</dbReference>
<feature type="transmembrane region" description="Helical" evidence="1">
    <location>
        <begin position="86"/>
        <end position="110"/>
    </location>
</feature>
<keyword evidence="1" id="KW-0812">Transmembrane</keyword>
<keyword evidence="1" id="KW-1133">Transmembrane helix</keyword>
<proteinExistence type="predicted"/>
<keyword evidence="1" id="KW-0472">Membrane</keyword>
<feature type="transmembrane region" description="Helical" evidence="1">
    <location>
        <begin position="28"/>
        <end position="56"/>
    </location>
</feature>
<dbReference type="RefSeq" id="WP_212596148.1">
    <property type="nucleotide sequence ID" value="NZ_CP073587.1"/>
</dbReference>
<feature type="transmembrane region" description="Helical" evidence="1">
    <location>
        <begin position="226"/>
        <end position="244"/>
    </location>
</feature>
<protein>
    <submittedName>
        <fullName evidence="3">DUF4401 domain-containing protein</fullName>
    </submittedName>
</protein>
<feature type="domain" description="DUF4401" evidence="2">
    <location>
        <begin position="27"/>
        <end position="338"/>
    </location>
</feature>
<evidence type="ECO:0000313" key="4">
    <source>
        <dbReference type="Proteomes" id="UP000679575"/>
    </source>
</evidence>
<evidence type="ECO:0000256" key="1">
    <source>
        <dbReference type="SAM" id="Phobius"/>
    </source>
</evidence>
<feature type="transmembrane region" description="Helical" evidence="1">
    <location>
        <begin position="321"/>
        <end position="337"/>
    </location>
</feature>
<accession>A0ABX7YXV8</accession>
<reference evidence="3 4" key="1">
    <citation type="submission" date="2021-04" db="EMBL/GenBank/DDBJ databases">
        <title>Novel species identification of genus Shewanella.</title>
        <authorList>
            <person name="Liu G."/>
        </authorList>
    </citation>
    <scope>NUCLEOTIDE SEQUENCE [LARGE SCALE GENOMIC DNA]</scope>
    <source>
        <strain evidence="3 4">FJAT-54481</strain>
    </source>
</reference>
<keyword evidence="4" id="KW-1185">Reference proteome</keyword>
<dbReference type="Proteomes" id="UP000679575">
    <property type="component" value="Chromosome"/>
</dbReference>
<feature type="transmembrane region" description="Helical" evidence="1">
    <location>
        <begin position="161"/>
        <end position="178"/>
    </location>
</feature>
<feature type="transmembrane region" description="Helical" evidence="1">
    <location>
        <begin position="256"/>
        <end position="285"/>
    </location>
</feature>
<evidence type="ECO:0000313" key="3">
    <source>
        <dbReference type="EMBL" id="QUN07145.1"/>
    </source>
</evidence>
<feature type="transmembrane region" description="Helical" evidence="1">
    <location>
        <begin position="63"/>
        <end position="80"/>
    </location>
</feature>
<evidence type="ECO:0000259" key="2">
    <source>
        <dbReference type="Pfam" id="PF14351"/>
    </source>
</evidence>